<keyword evidence="2" id="KW-1185">Reference proteome</keyword>
<dbReference type="EMBL" id="FJUX01000153">
    <property type="protein sequence ID" value="CZT12079.1"/>
    <property type="molecule type" value="Genomic_DNA"/>
</dbReference>
<proteinExistence type="predicted"/>
<evidence type="ECO:0000313" key="1">
    <source>
        <dbReference type="EMBL" id="CZT12079.1"/>
    </source>
</evidence>
<name>A0A1E1LQE1_9HELO</name>
<accession>A0A1E1LQE1</accession>
<protein>
    <submittedName>
        <fullName evidence="1">Uncharacterized protein</fullName>
    </submittedName>
</protein>
<evidence type="ECO:0000313" key="2">
    <source>
        <dbReference type="Proteomes" id="UP000178912"/>
    </source>
</evidence>
<dbReference type="Proteomes" id="UP000178912">
    <property type="component" value="Unassembled WGS sequence"/>
</dbReference>
<reference evidence="2" key="1">
    <citation type="submission" date="2016-03" db="EMBL/GenBank/DDBJ databases">
        <authorList>
            <person name="Guldener U."/>
        </authorList>
    </citation>
    <scope>NUCLEOTIDE SEQUENCE [LARGE SCALE GENOMIC DNA]</scope>
    <source>
        <strain evidence="2">04CH-RAC-A.6.1</strain>
    </source>
</reference>
<gene>
    <name evidence="1" type="ORF">RAG0_16043</name>
</gene>
<sequence length="54" mass="6653">MAKRERYRINNEEEQEKYMQQQNEDAGYQNDNDVENYSKIAKYMNSMNIDGLWR</sequence>
<organism evidence="1 2">
    <name type="scientific">Rhynchosporium agropyri</name>
    <dbReference type="NCBI Taxonomy" id="914238"/>
    <lineage>
        <taxon>Eukaryota</taxon>
        <taxon>Fungi</taxon>
        <taxon>Dikarya</taxon>
        <taxon>Ascomycota</taxon>
        <taxon>Pezizomycotina</taxon>
        <taxon>Leotiomycetes</taxon>
        <taxon>Helotiales</taxon>
        <taxon>Ploettnerulaceae</taxon>
        <taxon>Rhynchosporium</taxon>
    </lineage>
</organism>
<dbReference type="AlphaFoldDB" id="A0A1E1LQE1"/>